<keyword evidence="3" id="KW-1185">Reference proteome</keyword>
<dbReference type="RefSeq" id="WP_380730188.1">
    <property type="nucleotide sequence ID" value="NZ_JBHTLK010000379.1"/>
</dbReference>
<dbReference type="PANTHER" id="PTHR36440:SF1">
    <property type="entry name" value="PUTATIVE (AFU_ORTHOLOGUE AFUA_8G07350)-RELATED"/>
    <property type="match status" value="1"/>
</dbReference>
<accession>A0ABW3R5M5</accession>
<sequence>MKTHLSTAGDGFELTSPDAKIVVKVDAAHTDGAYELFEVDAPRGPAVPPHTTPWAVAFYVLHGRMAVFVDGEVHDVGPGSSIAIPPGASHTFAVHSPSVRFLAVSPTDAMGRFFRDVDRTVPADLPIAEAAPLLRDVVARHGVTVGEWSS</sequence>
<protein>
    <submittedName>
        <fullName evidence="2">Cupin domain-containing protein</fullName>
    </submittedName>
</protein>
<evidence type="ECO:0000313" key="3">
    <source>
        <dbReference type="Proteomes" id="UP001597168"/>
    </source>
</evidence>
<evidence type="ECO:0000259" key="1">
    <source>
        <dbReference type="Pfam" id="PF07883"/>
    </source>
</evidence>
<dbReference type="InterPro" id="IPR014710">
    <property type="entry name" value="RmlC-like_jellyroll"/>
</dbReference>
<organism evidence="2 3">
    <name type="scientific">Saccharothrix hoggarensis</name>
    <dbReference type="NCBI Taxonomy" id="913853"/>
    <lineage>
        <taxon>Bacteria</taxon>
        <taxon>Bacillati</taxon>
        <taxon>Actinomycetota</taxon>
        <taxon>Actinomycetes</taxon>
        <taxon>Pseudonocardiales</taxon>
        <taxon>Pseudonocardiaceae</taxon>
        <taxon>Saccharothrix</taxon>
    </lineage>
</organism>
<dbReference type="EMBL" id="JBHTLK010000379">
    <property type="protein sequence ID" value="MFD1152382.1"/>
    <property type="molecule type" value="Genomic_DNA"/>
</dbReference>
<comment type="caution">
    <text evidence="2">The sequence shown here is derived from an EMBL/GenBank/DDBJ whole genome shotgun (WGS) entry which is preliminary data.</text>
</comment>
<evidence type="ECO:0000313" key="2">
    <source>
        <dbReference type="EMBL" id="MFD1152382.1"/>
    </source>
</evidence>
<dbReference type="Gene3D" id="2.60.120.10">
    <property type="entry name" value="Jelly Rolls"/>
    <property type="match status" value="1"/>
</dbReference>
<dbReference type="InterPro" id="IPR053146">
    <property type="entry name" value="QDO-like"/>
</dbReference>
<dbReference type="InterPro" id="IPR011051">
    <property type="entry name" value="RmlC_Cupin_sf"/>
</dbReference>
<name>A0ABW3R5M5_9PSEU</name>
<feature type="domain" description="Cupin type-2" evidence="1">
    <location>
        <begin position="41"/>
        <end position="102"/>
    </location>
</feature>
<dbReference type="SUPFAM" id="SSF51182">
    <property type="entry name" value="RmlC-like cupins"/>
    <property type="match status" value="1"/>
</dbReference>
<reference evidence="3" key="1">
    <citation type="journal article" date="2019" name="Int. J. Syst. Evol. Microbiol.">
        <title>The Global Catalogue of Microorganisms (GCM) 10K type strain sequencing project: providing services to taxonomists for standard genome sequencing and annotation.</title>
        <authorList>
            <consortium name="The Broad Institute Genomics Platform"/>
            <consortium name="The Broad Institute Genome Sequencing Center for Infectious Disease"/>
            <person name="Wu L."/>
            <person name="Ma J."/>
        </authorList>
    </citation>
    <scope>NUCLEOTIDE SEQUENCE [LARGE SCALE GENOMIC DNA]</scope>
    <source>
        <strain evidence="3">CCUG 60214</strain>
    </source>
</reference>
<dbReference type="PANTHER" id="PTHR36440">
    <property type="entry name" value="PUTATIVE (AFU_ORTHOLOGUE AFUA_8G07350)-RELATED"/>
    <property type="match status" value="1"/>
</dbReference>
<gene>
    <name evidence="2" type="ORF">ACFQ3T_35045</name>
</gene>
<dbReference type="InterPro" id="IPR013096">
    <property type="entry name" value="Cupin_2"/>
</dbReference>
<dbReference type="Proteomes" id="UP001597168">
    <property type="component" value="Unassembled WGS sequence"/>
</dbReference>
<dbReference type="Pfam" id="PF07883">
    <property type="entry name" value="Cupin_2"/>
    <property type="match status" value="1"/>
</dbReference>
<proteinExistence type="predicted"/>